<dbReference type="EMBL" id="LLXE01000023">
    <property type="protein sequence ID" value="KUM65589.1"/>
    <property type="molecule type" value="Genomic_DNA"/>
</dbReference>
<sequence>MPIPNATTATSGSGLYIGAFTSSKPEPGNLYREPFNWRWPAPTQLVLSWVVLGRGDLIPTTDLMPGILQLSSAADVGGRFRLVQDTLNNRGIRDTGTLATSSSTCPEEQTHIHVCDHPGSTERGILDKLHRDNFKTISSADLSALPKPSAAMSYRASPNKRS</sequence>
<reference evidence="1 2" key="1">
    <citation type="submission" date="2015-10" db="EMBL/GenBank/DDBJ databases">
        <title>Genome sequencing of Penicillium freii.</title>
        <authorList>
            <person name="Nguyen H.D."/>
            <person name="Visagie C.M."/>
            <person name="Seifert K.A."/>
        </authorList>
    </citation>
    <scope>NUCLEOTIDE SEQUENCE [LARGE SCALE GENOMIC DNA]</scope>
    <source>
        <strain evidence="1 2">DAOM 242723</strain>
    </source>
</reference>
<gene>
    <name evidence="1" type="ORF">ACN42_g1484</name>
</gene>
<accession>A0A101MRV9</accession>
<protein>
    <submittedName>
        <fullName evidence="1">Uncharacterized protein</fullName>
    </submittedName>
</protein>
<evidence type="ECO:0000313" key="1">
    <source>
        <dbReference type="EMBL" id="KUM65589.1"/>
    </source>
</evidence>
<organism evidence="1 2">
    <name type="scientific">Penicillium freii</name>
    <dbReference type="NCBI Taxonomy" id="48697"/>
    <lineage>
        <taxon>Eukaryota</taxon>
        <taxon>Fungi</taxon>
        <taxon>Dikarya</taxon>
        <taxon>Ascomycota</taxon>
        <taxon>Pezizomycotina</taxon>
        <taxon>Eurotiomycetes</taxon>
        <taxon>Eurotiomycetidae</taxon>
        <taxon>Eurotiales</taxon>
        <taxon>Aspergillaceae</taxon>
        <taxon>Penicillium</taxon>
    </lineage>
</organism>
<proteinExistence type="predicted"/>
<dbReference type="AlphaFoldDB" id="A0A101MRV9"/>
<keyword evidence="2" id="KW-1185">Reference proteome</keyword>
<evidence type="ECO:0000313" key="2">
    <source>
        <dbReference type="Proteomes" id="UP000055045"/>
    </source>
</evidence>
<dbReference type="Proteomes" id="UP000055045">
    <property type="component" value="Unassembled WGS sequence"/>
</dbReference>
<name>A0A101MRV9_PENFR</name>
<comment type="caution">
    <text evidence="1">The sequence shown here is derived from an EMBL/GenBank/DDBJ whole genome shotgun (WGS) entry which is preliminary data.</text>
</comment>